<protein>
    <recommendedName>
        <fullName evidence="7">Bacterial Ig-like domain-containing protein</fullName>
    </recommendedName>
</protein>
<evidence type="ECO:0000313" key="3">
    <source>
        <dbReference type="EMBL" id="GHF33797.1"/>
    </source>
</evidence>
<evidence type="ECO:0000313" key="4">
    <source>
        <dbReference type="EMBL" id="MBB5374777.1"/>
    </source>
</evidence>
<dbReference type="AlphaFoldDB" id="A0A7W8KAQ6"/>
<dbReference type="Proteomes" id="UP000539473">
    <property type="component" value="Unassembled WGS sequence"/>
</dbReference>
<gene>
    <name evidence="3" type="ORF">GCM10017781_08210</name>
    <name evidence="4" type="ORF">HNQ07_000221</name>
</gene>
<dbReference type="RefSeq" id="WP_184108994.1">
    <property type="nucleotide sequence ID" value="NZ_BNAJ01000001.1"/>
</dbReference>
<dbReference type="Gene3D" id="2.60.40.10">
    <property type="entry name" value="Immunoglobulins"/>
    <property type="match status" value="1"/>
</dbReference>
<name>A0A7W8KAQ6_9DEIO</name>
<keyword evidence="6" id="KW-1185">Reference proteome</keyword>
<proteinExistence type="predicted"/>
<dbReference type="EMBL" id="JACHFK010000001">
    <property type="protein sequence ID" value="MBB5374777.1"/>
    <property type="molecule type" value="Genomic_DNA"/>
</dbReference>
<dbReference type="InterPro" id="IPR013783">
    <property type="entry name" value="Ig-like_fold"/>
</dbReference>
<evidence type="ECO:0000256" key="1">
    <source>
        <dbReference type="SAM" id="MobiDB-lite"/>
    </source>
</evidence>
<evidence type="ECO:0000256" key="2">
    <source>
        <dbReference type="SAM" id="SignalP"/>
    </source>
</evidence>
<organism evidence="4 5">
    <name type="scientific">Deinococcus metalli</name>
    <dbReference type="NCBI Taxonomy" id="1141878"/>
    <lineage>
        <taxon>Bacteria</taxon>
        <taxon>Thermotogati</taxon>
        <taxon>Deinococcota</taxon>
        <taxon>Deinococci</taxon>
        <taxon>Deinococcales</taxon>
        <taxon>Deinococcaceae</taxon>
        <taxon>Deinococcus</taxon>
    </lineage>
</organism>
<reference evidence="3" key="1">
    <citation type="journal article" date="2014" name="Int. J. Syst. Evol. Microbiol.">
        <title>Complete genome of a new Firmicutes species belonging to the dominant human colonic microbiota ('Ruminococcus bicirculans') reveals two chromosomes and a selective capacity to utilize plant glucans.</title>
        <authorList>
            <consortium name="NISC Comparative Sequencing Program"/>
            <person name="Wegmann U."/>
            <person name="Louis P."/>
            <person name="Goesmann A."/>
            <person name="Henrissat B."/>
            <person name="Duncan S.H."/>
            <person name="Flint H.J."/>
        </authorList>
    </citation>
    <scope>NUCLEOTIDE SEQUENCE</scope>
    <source>
        <strain evidence="3">CGMCC 1.18437</strain>
    </source>
</reference>
<dbReference type="Proteomes" id="UP000619376">
    <property type="component" value="Unassembled WGS sequence"/>
</dbReference>
<feature type="compositionally biased region" description="Polar residues" evidence="1">
    <location>
        <begin position="128"/>
        <end position="142"/>
    </location>
</feature>
<accession>A0A7W8KAQ6</accession>
<reference evidence="6" key="2">
    <citation type="journal article" date="2019" name="Int. J. Syst. Evol. Microbiol.">
        <title>The Global Catalogue of Microorganisms (GCM) 10K type strain sequencing project: providing services to taxonomists for standard genome sequencing and annotation.</title>
        <authorList>
            <consortium name="The Broad Institute Genomics Platform"/>
            <consortium name="The Broad Institute Genome Sequencing Center for Infectious Disease"/>
            <person name="Wu L."/>
            <person name="Ma J."/>
        </authorList>
    </citation>
    <scope>NUCLEOTIDE SEQUENCE [LARGE SCALE GENOMIC DNA]</scope>
    <source>
        <strain evidence="6">CGMCC 1.18437</strain>
    </source>
</reference>
<reference evidence="3" key="4">
    <citation type="submission" date="2024-05" db="EMBL/GenBank/DDBJ databases">
        <authorList>
            <person name="Sun Q."/>
            <person name="Zhou Y."/>
        </authorList>
    </citation>
    <scope>NUCLEOTIDE SEQUENCE</scope>
    <source>
        <strain evidence="3">CGMCC 1.18437</strain>
    </source>
</reference>
<sequence>MKSAFLSALTAVLLLTACDDGLAPATPDTTAPAVALSRGTSDTRELALIATATDNVKVTRVEFYQGTTLLATDTTSPFTYTPDLTAARTGFTAKAYDAAGNVGSSAAFDITTRYQGVWNWAVSTPDGATSLDSGTATVSSESGPVGSDGAPSGVGGFENQTGTVSGDIIMSQSDPAGTLSATLWKVEKTAGAILVTTYISGTDGDNTLTTVQGKTTFEGSGWLHSEDGSNQPVRITLVQSSAELP</sequence>
<dbReference type="EMBL" id="BNAJ01000001">
    <property type="protein sequence ID" value="GHF33797.1"/>
    <property type="molecule type" value="Genomic_DNA"/>
</dbReference>
<evidence type="ECO:0000313" key="6">
    <source>
        <dbReference type="Proteomes" id="UP000619376"/>
    </source>
</evidence>
<evidence type="ECO:0008006" key="7">
    <source>
        <dbReference type="Google" id="ProtNLM"/>
    </source>
</evidence>
<feature type="region of interest" description="Disordered" evidence="1">
    <location>
        <begin position="128"/>
        <end position="154"/>
    </location>
</feature>
<keyword evidence="2" id="KW-0732">Signal</keyword>
<feature type="chain" id="PRO_5030686644" description="Bacterial Ig-like domain-containing protein" evidence="2">
    <location>
        <begin position="18"/>
        <end position="245"/>
    </location>
</feature>
<feature type="signal peptide" evidence="2">
    <location>
        <begin position="1"/>
        <end position="17"/>
    </location>
</feature>
<reference evidence="4 5" key="3">
    <citation type="submission" date="2020-08" db="EMBL/GenBank/DDBJ databases">
        <title>Genomic Encyclopedia of Type Strains, Phase IV (KMG-IV): sequencing the most valuable type-strain genomes for metagenomic binning, comparative biology and taxonomic classification.</title>
        <authorList>
            <person name="Goeker M."/>
        </authorList>
    </citation>
    <scope>NUCLEOTIDE SEQUENCE [LARGE SCALE GENOMIC DNA]</scope>
    <source>
        <strain evidence="4 5">DSM 27521</strain>
    </source>
</reference>
<evidence type="ECO:0000313" key="5">
    <source>
        <dbReference type="Proteomes" id="UP000539473"/>
    </source>
</evidence>
<dbReference type="PROSITE" id="PS51257">
    <property type="entry name" value="PROKAR_LIPOPROTEIN"/>
    <property type="match status" value="1"/>
</dbReference>
<comment type="caution">
    <text evidence="4">The sequence shown here is derived from an EMBL/GenBank/DDBJ whole genome shotgun (WGS) entry which is preliminary data.</text>
</comment>
<dbReference type="Pfam" id="PF17957">
    <property type="entry name" value="Big_7"/>
    <property type="match status" value="1"/>
</dbReference>